<sequence length="82" mass="9654">MEGSSRDFQNIFKKSHLFAHPKTLPLLSFFPKPFSSLFLNHFSKIREEHLLSTFVPFNYRFGMFRNSTSQAPPLLRLKALYC</sequence>
<dbReference type="EMBL" id="CM017619">
    <property type="protein sequence ID" value="TYI05567.1"/>
    <property type="molecule type" value="Genomic_DNA"/>
</dbReference>
<evidence type="ECO:0000313" key="2">
    <source>
        <dbReference type="Proteomes" id="UP000322667"/>
    </source>
</evidence>
<reference evidence="1 2" key="1">
    <citation type="submission" date="2019-07" db="EMBL/GenBank/DDBJ databases">
        <title>WGS assembly of Gossypium tomentosum.</title>
        <authorList>
            <person name="Chen Z.J."/>
            <person name="Sreedasyam A."/>
            <person name="Ando A."/>
            <person name="Song Q."/>
            <person name="De L."/>
            <person name="Hulse-Kemp A."/>
            <person name="Ding M."/>
            <person name="Ye W."/>
            <person name="Kirkbride R."/>
            <person name="Jenkins J."/>
            <person name="Plott C."/>
            <person name="Lovell J."/>
            <person name="Lin Y.-M."/>
            <person name="Vaughn R."/>
            <person name="Liu B."/>
            <person name="Li W."/>
            <person name="Simpson S."/>
            <person name="Scheffler B."/>
            <person name="Saski C."/>
            <person name="Grover C."/>
            <person name="Hu G."/>
            <person name="Conover J."/>
            <person name="Carlson J."/>
            <person name="Shu S."/>
            <person name="Boston L."/>
            <person name="Williams M."/>
            <person name="Peterson D."/>
            <person name="Mcgee K."/>
            <person name="Jones D."/>
            <person name="Wendel J."/>
            <person name="Stelly D."/>
            <person name="Grimwood J."/>
            <person name="Schmutz J."/>
        </authorList>
    </citation>
    <scope>NUCLEOTIDE SEQUENCE [LARGE SCALE GENOMIC DNA]</scope>
    <source>
        <strain evidence="1">7179.01</strain>
    </source>
</reference>
<dbReference type="Proteomes" id="UP000322667">
    <property type="component" value="Chromosome A10"/>
</dbReference>
<proteinExistence type="predicted"/>
<accession>A0A5D2NMZ8</accession>
<organism evidence="1 2">
    <name type="scientific">Gossypium tomentosum</name>
    <name type="common">Hawaiian cotton</name>
    <name type="synonym">Gossypium sandvicense</name>
    <dbReference type="NCBI Taxonomy" id="34277"/>
    <lineage>
        <taxon>Eukaryota</taxon>
        <taxon>Viridiplantae</taxon>
        <taxon>Streptophyta</taxon>
        <taxon>Embryophyta</taxon>
        <taxon>Tracheophyta</taxon>
        <taxon>Spermatophyta</taxon>
        <taxon>Magnoliopsida</taxon>
        <taxon>eudicotyledons</taxon>
        <taxon>Gunneridae</taxon>
        <taxon>Pentapetalae</taxon>
        <taxon>rosids</taxon>
        <taxon>malvids</taxon>
        <taxon>Malvales</taxon>
        <taxon>Malvaceae</taxon>
        <taxon>Malvoideae</taxon>
        <taxon>Gossypium</taxon>
    </lineage>
</organism>
<dbReference type="AlphaFoldDB" id="A0A5D2NMZ8"/>
<name>A0A5D2NMZ8_GOSTO</name>
<gene>
    <name evidence="1" type="ORF">ES332_A10G097700v1</name>
</gene>
<evidence type="ECO:0000313" key="1">
    <source>
        <dbReference type="EMBL" id="TYI05567.1"/>
    </source>
</evidence>
<keyword evidence="2" id="KW-1185">Reference proteome</keyword>
<protein>
    <submittedName>
        <fullName evidence="1">Uncharacterized protein</fullName>
    </submittedName>
</protein>